<evidence type="ECO:0000313" key="1">
    <source>
        <dbReference type="EMBL" id="KAJ4717669.1"/>
    </source>
</evidence>
<keyword evidence="2" id="KW-1185">Reference proteome</keyword>
<organism evidence="1 2">
    <name type="scientific">Melia azedarach</name>
    <name type="common">Chinaberry tree</name>
    <dbReference type="NCBI Taxonomy" id="155640"/>
    <lineage>
        <taxon>Eukaryota</taxon>
        <taxon>Viridiplantae</taxon>
        <taxon>Streptophyta</taxon>
        <taxon>Embryophyta</taxon>
        <taxon>Tracheophyta</taxon>
        <taxon>Spermatophyta</taxon>
        <taxon>Magnoliopsida</taxon>
        <taxon>eudicotyledons</taxon>
        <taxon>Gunneridae</taxon>
        <taxon>Pentapetalae</taxon>
        <taxon>rosids</taxon>
        <taxon>malvids</taxon>
        <taxon>Sapindales</taxon>
        <taxon>Meliaceae</taxon>
        <taxon>Melia</taxon>
    </lineage>
</organism>
<comment type="caution">
    <text evidence="1">The sequence shown here is derived from an EMBL/GenBank/DDBJ whole genome shotgun (WGS) entry which is preliminary data.</text>
</comment>
<proteinExistence type="predicted"/>
<reference evidence="1 2" key="1">
    <citation type="journal article" date="2023" name="Science">
        <title>Complex scaffold remodeling in plant triterpene biosynthesis.</title>
        <authorList>
            <person name="De La Pena R."/>
            <person name="Hodgson H."/>
            <person name="Liu J.C."/>
            <person name="Stephenson M.J."/>
            <person name="Martin A.C."/>
            <person name="Owen C."/>
            <person name="Harkess A."/>
            <person name="Leebens-Mack J."/>
            <person name="Jimenez L.E."/>
            <person name="Osbourn A."/>
            <person name="Sattely E.S."/>
        </authorList>
    </citation>
    <scope>NUCLEOTIDE SEQUENCE [LARGE SCALE GENOMIC DNA]</scope>
    <source>
        <strain evidence="2">cv. JPN11</strain>
        <tissue evidence="1">Leaf</tissue>
    </source>
</reference>
<accession>A0ACC1Y1W6</accession>
<protein>
    <submittedName>
        <fullName evidence="1">Uncharacterized protein</fullName>
    </submittedName>
</protein>
<dbReference type="EMBL" id="CM051399">
    <property type="protein sequence ID" value="KAJ4717669.1"/>
    <property type="molecule type" value="Genomic_DNA"/>
</dbReference>
<evidence type="ECO:0000313" key="2">
    <source>
        <dbReference type="Proteomes" id="UP001164539"/>
    </source>
</evidence>
<gene>
    <name evidence="1" type="ORF">OWV82_012517</name>
</gene>
<sequence length="88" mass="9693">MASTVVSVSIFRSFLLVTRKLLGKMSFNQEKGEAEGNKLHMMLQKEAVAKIYGWNLLPALESCTMGVDQNSKKLLGGSISDNWTGLML</sequence>
<dbReference type="Proteomes" id="UP001164539">
    <property type="component" value="Chromosome 6"/>
</dbReference>
<name>A0ACC1Y1W6_MELAZ</name>